<comment type="similarity">
    <text evidence="6 7">Belongs to the LipB family.</text>
</comment>
<evidence type="ECO:0000259" key="11">
    <source>
        <dbReference type="PROSITE" id="PS51733"/>
    </source>
</evidence>
<dbReference type="EMBL" id="JABMOJ010000315">
    <property type="protein sequence ID" value="NQV65385.1"/>
    <property type="molecule type" value="Genomic_DNA"/>
</dbReference>
<keyword evidence="4 6" id="KW-0012">Acyltransferase</keyword>
<dbReference type="GO" id="GO:0033819">
    <property type="term" value="F:lipoyl(octanoyl) transferase activity"/>
    <property type="evidence" value="ECO:0007669"/>
    <property type="project" value="UniProtKB-EC"/>
</dbReference>
<evidence type="ECO:0000256" key="7">
    <source>
        <dbReference type="PIRNR" id="PIRNR016262"/>
    </source>
</evidence>
<accession>A0A973A8P5</accession>
<feature type="active site" description="Acyl-thioester intermediate" evidence="6 8">
    <location>
        <position position="170"/>
    </location>
</feature>
<dbReference type="SUPFAM" id="SSF55681">
    <property type="entry name" value="Class II aaRS and biotin synthetases"/>
    <property type="match status" value="1"/>
</dbReference>
<evidence type="ECO:0000256" key="10">
    <source>
        <dbReference type="PIRSR" id="PIRSR016262-3"/>
    </source>
</evidence>
<evidence type="ECO:0000256" key="3">
    <source>
        <dbReference type="ARBA" id="ARBA00022679"/>
    </source>
</evidence>
<evidence type="ECO:0000256" key="2">
    <source>
        <dbReference type="ARBA" id="ARBA00022490"/>
    </source>
</evidence>
<feature type="binding site" evidence="6 9">
    <location>
        <begin position="152"/>
        <end position="154"/>
    </location>
    <ligand>
        <name>substrate</name>
    </ligand>
</feature>
<comment type="catalytic activity">
    <reaction evidence="6 7">
        <text>octanoyl-[ACP] + L-lysyl-[protein] = N(6)-octanoyl-L-lysyl-[protein] + holo-[ACP] + H(+)</text>
        <dbReference type="Rhea" id="RHEA:17665"/>
        <dbReference type="Rhea" id="RHEA-COMP:9636"/>
        <dbReference type="Rhea" id="RHEA-COMP:9685"/>
        <dbReference type="Rhea" id="RHEA-COMP:9752"/>
        <dbReference type="Rhea" id="RHEA-COMP:9928"/>
        <dbReference type="ChEBI" id="CHEBI:15378"/>
        <dbReference type="ChEBI" id="CHEBI:29969"/>
        <dbReference type="ChEBI" id="CHEBI:64479"/>
        <dbReference type="ChEBI" id="CHEBI:78463"/>
        <dbReference type="ChEBI" id="CHEBI:78809"/>
        <dbReference type="EC" id="2.3.1.181"/>
    </reaction>
</comment>
<organism evidence="12 13">
    <name type="scientific">SAR86 cluster bacterium</name>
    <dbReference type="NCBI Taxonomy" id="2030880"/>
    <lineage>
        <taxon>Bacteria</taxon>
        <taxon>Pseudomonadati</taxon>
        <taxon>Pseudomonadota</taxon>
        <taxon>Gammaproteobacteria</taxon>
        <taxon>SAR86 cluster</taxon>
    </lineage>
</organism>
<dbReference type="NCBIfam" id="TIGR00214">
    <property type="entry name" value="lipB"/>
    <property type="match status" value="1"/>
</dbReference>
<dbReference type="GO" id="GO:0009249">
    <property type="term" value="P:protein lipoylation"/>
    <property type="evidence" value="ECO:0007669"/>
    <property type="project" value="InterPro"/>
</dbReference>
<dbReference type="GO" id="GO:0005737">
    <property type="term" value="C:cytoplasm"/>
    <property type="evidence" value="ECO:0007669"/>
    <property type="project" value="UniProtKB-SubCell"/>
</dbReference>
<comment type="miscellaneous">
    <text evidence="6">In the reaction, the free carboxyl group of octanoic acid is attached via an amide linkage to the epsilon-amino group of a specific lysine residue of lipoyl domains of lipoate-dependent enzymes.</text>
</comment>
<evidence type="ECO:0000256" key="5">
    <source>
        <dbReference type="ARBA" id="ARBA00024732"/>
    </source>
</evidence>
<dbReference type="AlphaFoldDB" id="A0A973A8P5"/>
<keyword evidence="3 6" id="KW-0808">Transferase</keyword>
<comment type="caution">
    <text evidence="12">The sequence shown here is derived from an EMBL/GenBank/DDBJ whole genome shotgun (WGS) entry which is preliminary data.</text>
</comment>
<evidence type="ECO:0000313" key="12">
    <source>
        <dbReference type="EMBL" id="NQV65385.1"/>
    </source>
</evidence>
<evidence type="ECO:0000256" key="9">
    <source>
        <dbReference type="PIRSR" id="PIRSR016262-2"/>
    </source>
</evidence>
<feature type="binding site" evidence="6 9">
    <location>
        <begin position="72"/>
        <end position="79"/>
    </location>
    <ligand>
        <name>substrate</name>
    </ligand>
</feature>
<dbReference type="PIRSF" id="PIRSF016262">
    <property type="entry name" value="LPLase"/>
    <property type="match status" value="1"/>
</dbReference>
<dbReference type="InterPro" id="IPR004143">
    <property type="entry name" value="BPL_LPL_catalytic"/>
</dbReference>
<evidence type="ECO:0000256" key="6">
    <source>
        <dbReference type="HAMAP-Rule" id="MF_00013"/>
    </source>
</evidence>
<dbReference type="HAMAP" id="MF_00013">
    <property type="entry name" value="LipB"/>
    <property type="match status" value="1"/>
</dbReference>
<name>A0A973A8P5_9GAMM</name>
<comment type="function">
    <text evidence="5 6 7">Catalyzes the transfer of endogenously produced octanoic acid from octanoyl-acyl-carrier-protein onto the lipoyl domains of lipoate-dependent enzymes. Lipoyl-ACP can also act as a substrate although octanoyl-ACP is likely to be the physiological substrate.</text>
</comment>
<dbReference type="PROSITE" id="PS01313">
    <property type="entry name" value="LIPB"/>
    <property type="match status" value="1"/>
</dbReference>
<evidence type="ECO:0000256" key="8">
    <source>
        <dbReference type="PIRSR" id="PIRSR016262-1"/>
    </source>
</evidence>
<dbReference type="Proteomes" id="UP000754644">
    <property type="component" value="Unassembled WGS sequence"/>
</dbReference>
<sequence>MTVLNVRRGLDAGLQDYAITWQAMRDFTDTRDAKTIDELWWLEHPPVLTLGQAGKPEHILGAGDIPVVRTDRGGQVTYHGPGQLVGYLLFDLRRLGFGVRDLVSAIEGAIIDLLLDYSVVAVARRDAPGVYVDGRKVAALGLRIRKGCSYHGLSLNVDMDLTPFKSINPCGHQGLEICRTQDLGIKADIGTLADQLTSHLSARFGYDSSCTTGMVQPGRQAVQTLLT</sequence>
<dbReference type="PANTHER" id="PTHR10993:SF7">
    <property type="entry name" value="LIPOYLTRANSFERASE 2, MITOCHONDRIAL-RELATED"/>
    <property type="match status" value="1"/>
</dbReference>
<comment type="subcellular location">
    <subcellularLocation>
        <location evidence="6">Cytoplasm</location>
    </subcellularLocation>
</comment>
<dbReference type="FunFam" id="3.30.930.10:FF:000020">
    <property type="entry name" value="Octanoyltransferase"/>
    <property type="match status" value="1"/>
</dbReference>
<feature type="domain" description="BPL/LPL catalytic" evidence="11">
    <location>
        <begin position="33"/>
        <end position="208"/>
    </location>
</feature>
<dbReference type="NCBIfam" id="NF010922">
    <property type="entry name" value="PRK14342.1"/>
    <property type="match status" value="1"/>
</dbReference>
<dbReference type="EC" id="2.3.1.181" evidence="6 7"/>
<gene>
    <name evidence="6 12" type="primary">lipB</name>
    <name evidence="12" type="ORF">HQ497_08465</name>
</gene>
<feature type="binding site" evidence="6 9">
    <location>
        <begin position="139"/>
        <end position="141"/>
    </location>
    <ligand>
        <name>substrate</name>
    </ligand>
</feature>
<evidence type="ECO:0000313" key="13">
    <source>
        <dbReference type="Proteomes" id="UP000754644"/>
    </source>
</evidence>
<dbReference type="InterPro" id="IPR000544">
    <property type="entry name" value="Octanoyltransferase"/>
</dbReference>
<feature type="site" description="Lowers pKa of active site Cys" evidence="6 10">
    <location>
        <position position="136"/>
    </location>
</feature>
<protein>
    <recommendedName>
        <fullName evidence="6 7">Octanoyltransferase</fullName>
        <ecNumber evidence="6 7">2.3.1.181</ecNumber>
    </recommendedName>
    <alternativeName>
        <fullName evidence="6">Lipoate-protein ligase B</fullName>
    </alternativeName>
    <alternativeName>
        <fullName evidence="6">Lipoyl/octanoyl transferase</fullName>
    </alternativeName>
    <alternativeName>
        <fullName evidence="6">Octanoyl-[acyl-carrier-protein]-protein N-octanoyltransferase</fullName>
    </alternativeName>
</protein>
<evidence type="ECO:0000256" key="1">
    <source>
        <dbReference type="ARBA" id="ARBA00004821"/>
    </source>
</evidence>
<dbReference type="PROSITE" id="PS51733">
    <property type="entry name" value="BPL_LPL_CATALYTIC"/>
    <property type="match status" value="1"/>
</dbReference>
<dbReference type="PANTHER" id="PTHR10993">
    <property type="entry name" value="OCTANOYLTRANSFERASE"/>
    <property type="match status" value="1"/>
</dbReference>
<dbReference type="Gene3D" id="3.30.930.10">
    <property type="entry name" value="Bira Bifunctional Protein, Domain 2"/>
    <property type="match status" value="1"/>
</dbReference>
<dbReference type="CDD" id="cd16444">
    <property type="entry name" value="LipB"/>
    <property type="match status" value="1"/>
</dbReference>
<proteinExistence type="inferred from homology"/>
<dbReference type="InterPro" id="IPR020605">
    <property type="entry name" value="Octanoyltransferase_CS"/>
</dbReference>
<dbReference type="InterPro" id="IPR045864">
    <property type="entry name" value="aa-tRNA-synth_II/BPL/LPL"/>
</dbReference>
<reference evidence="12" key="1">
    <citation type="submission" date="2020-05" db="EMBL/GenBank/DDBJ databases">
        <title>Sulfur intermediates as new biogeochemical hubs in an aquatic model microbial ecosystem.</title>
        <authorList>
            <person name="Vigneron A."/>
        </authorList>
    </citation>
    <scope>NUCLEOTIDE SEQUENCE</scope>
    <source>
        <strain evidence="12">Bin.250</strain>
    </source>
</reference>
<evidence type="ECO:0000256" key="4">
    <source>
        <dbReference type="ARBA" id="ARBA00023315"/>
    </source>
</evidence>
<dbReference type="Pfam" id="PF21948">
    <property type="entry name" value="LplA-B_cat"/>
    <property type="match status" value="1"/>
</dbReference>
<comment type="pathway">
    <text evidence="1 6 7">Protein modification; protein lipoylation via endogenous pathway; protein N(6)-(lipoyl)lysine from octanoyl-[acyl-carrier-protein]: step 1/2.</text>
</comment>
<keyword evidence="2 6" id="KW-0963">Cytoplasm</keyword>